<accession>A0A418ZY24</accession>
<dbReference type="RefSeq" id="WP_119885851.1">
    <property type="nucleotide sequence ID" value="NZ_CP067172.1"/>
</dbReference>
<sequence>MKQSIFTLAICATSALGFSPKADAYSIDCAILLCLAGGFPTSAECSAAKVEVIRRITPFPIEPPLQLWNCPMRASGGPVLPGIGPDGLTPDVRRFRDGIELYHVSYRSYRTSDGMEITDATQRGSYTAEGDFVWRPRDLSDAPAWVHEAVSYRSSGQTLTLRGVALRTLDYQGNAQVEWVSY</sequence>
<dbReference type="AlphaFoldDB" id="A0A418ZY24"/>
<dbReference type="EMBL" id="QZEV01000023">
    <property type="protein sequence ID" value="RJL05458.1"/>
    <property type="molecule type" value="Genomic_DNA"/>
</dbReference>
<reference evidence="1 2" key="1">
    <citation type="submission" date="2018-09" db="EMBL/GenBank/DDBJ databases">
        <title>Paracoccus onubensis nov. sp. a moderate halophilic bacterium isolated from Gruta de las Maravillas (Aracena, Spain).</title>
        <authorList>
            <person name="Jurado V."/>
            <person name="Gutierrez-Patricio S."/>
            <person name="Gonzalez-Pimentel J.L."/>
            <person name="Laiz L."/>
            <person name="Saiz-Jimenez C."/>
        </authorList>
    </citation>
    <scope>NUCLEOTIDE SEQUENCE [LARGE SCALE GENOMIC DNA]</scope>
    <source>
        <strain evidence="1 2">DSM 19484</strain>
    </source>
</reference>
<dbReference type="OrthoDB" id="6197542at2"/>
<protein>
    <submittedName>
        <fullName evidence="1">Uncharacterized protein</fullName>
    </submittedName>
</protein>
<organism evidence="1 2">
    <name type="scientific">Paracoccus aestuarii</name>
    <dbReference type="NCBI Taxonomy" id="453842"/>
    <lineage>
        <taxon>Bacteria</taxon>
        <taxon>Pseudomonadati</taxon>
        <taxon>Pseudomonadota</taxon>
        <taxon>Alphaproteobacteria</taxon>
        <taxon>Rhodobacterales</taxon>
        <taxon>Paracoccaceae</taxon>
        <taxon>Paracoccus</taxon>
    </lineage>
</organism>
<comment type="caution">
    <text evidence="1">The sequence shown here is derived from an EMBL/GenBank/DDBJ whole genome shotgun (WGS) entry which is preliminary data.</text>
</comment>
<evidence type="ECO:0000313" key="1">
    <source>
        <dbReference type="EMBL" id="RJL05458.1"/>
    </source>
</evidence>
<name>A0A418ZY24_9RHOB</name>
<gene>
    <name evidence="1" type="ORF">D3P06_06840</name>
</gene>
<keyword evidence="2" id="KW-1185">Reference proteome</keyword>
<evidence type="ECO:0000313" key="2">
    <source>
        <dbReference type="Proteomes" id="UP000285530"/>
    </source>
</evidence>
<dbReference type="Proteomes" id="UP000285530">
    <property type="component" value="Unassembled WGS sequence"/>
</dbReference>
<proteinExistence type="predicted"/>